<dbReference type="AlphaFoldDB" id="A0AAV0TS66"/>
<evidence type="ECO:0000313" key="1">
    <source>
        <dbReference type="EMBL" id="CAI5726223.1"/>
    </source>
</evidence>
<reference evidence="1" key="1">
    <citation type="submission" date="2022-12" db="EMBL/GenBank/DDBJ databases">
        <authorList>
            <person name="Webb A."/>
        </authorList>
    </citation>
    <scope>NUCLEOTIDE SEQUENCE</scope>
    <source>
        <strain evidence="1">Pf2</strain>
    </source>
</reference>
<organism evidence="1 2">
    <name type="scientific">Peronospora farinosa</name>
    <dbReference type="NCBI Taxonomy" id="134698"/>
    <lineage>
        <taxon>Eukaryota</taxon>
        <taxon>Sar</taxon>
        <taxon>Stramenopiles</taxon>
        <taxon>Oomycota</taxon>
        <taxon>Peronosporomycetes</taxon>
        <taxon>Peronosporales</taxon>
        <taxon>Peronosporaceae</taxon>
        <taxon>Peronospora</taxon>
    </lineage>
</organism>
<dbReference type="EMBL" id="CANTFK010000769">
    <property type="protein sequence ID" value="CAI5726223.1"/>
    <property type="molecule type" value="Genomic_DNA"/>
</dbReference>
<accession>A0AAV0TS66</accession>
<protein>
    <submittedName>
        <fullName evidence="1">Uncharacterized protein</fullName>
    </submittedName>
</protein>
<name>A0AAV0TS66_9STRA</name>
<evidence type="ECO:0000313" key="2">
    <source>
        <dbReference type="Proteomes" id="UP001159659"/>
    </source>
</evidence>
<sequence>MSVKRAEGLLAQIQMVKPEAEMTEAWVINDMKSLGLIAQGIAVEYFTKIRSATTAIQAWITCVSSTIARPCTIG</sequence>
<gene>
    <name evidence="1" type="ORF">PFR002_LOCUS5303</name>
</gene>
<proteinExistence type="predicted"/>
<dbReference type="Proteomes" id="UP001159659">
    <property type="component" value="Unassembled WGS sequence"/>
</dbReference>
<comment type="caution">
    <text evidence="1">The sequence shown here is derived from an EMBL/GenBank/DDBJ whole genome shotgun (WGS) entry which is preliminary data.</text>
</comment>
<dbReference type="Pfam" id="PF14223">
    <property type="entry name" value="Retrotran_gag_2"/>
    <property type="match status" value="1"/>
</dbReference>